<keyword evidence="2" id="KW-1185">Reference proteome</keyword>
<evidence type="ECO:0000313" key="1">
    <source>
        <dbReference type="EMBL" id="MDT7520720.1"/>
    </source>
</evidence>
<protein>
    <submittedName>
        <fullName evidence="1">Uncharacterized protein</fullName>
    </submittedName>
</protein>
<reference evidence="1 2" key="1">
    <citation type="submission" date="2023-08" db="EMBL/GenBank/DDBJ databases">
        <title>Rhodoferax potami sp. nov. and Rhodoferax mekongensis sp. nov., isolated from the Mekong River in Thailand.</title>
        <authorList>
            <person name="Kitikhun S."/>
            <person name="Charoenyingcharoen P."/>
            <person name="Siriarchawattana P."/>
            <person name="Likhitrattanapisal S."/>
            <person name="Nilsakha T."/>
            <person name="Chanpet A."/>
            <person name="Rattanawaree P."/>
            <person name="Ingsriswang S."/>
        </authorList>
    </citation>
    <scope>NUCLEOTIDE SEQUENCE [LARGE SCALE GENOMIC DNA]</scope>
    <source>
        <strain evidence="1 2">TBRC 17660</strain>
    </source>
</reference>
<dbReference type="Proteomes" id="UP001321700">
    <property type="component" value="Unassembled WGS sequence"/>
</dbReference>
<sequence>MSPAAPHHIHGIDTNRLSERARQLLLKVTFPAERGADTPNLGHSYVLAWTLLSIPVTRLQRFADHVGVLGAAATLRKVLDGRRMAIFREKLGQELYLFGMLRAPLVGMLAVPPYWFEDPEQAGTAVREAGRAALHAYCHGIECDHPMLAARLSARLNTFDRDASTPRLLVMAPSGALLQRVLREAEPILAGALDAPGEAA</sequence>
<accession>A0ABU3KSD3</accession>
<organism evidence="1 2">
    <name type="scientific">Rhodoferax potami</name>
    <dbReference type="NCBI Taxonomy" id="3068338"/>
    <lineage>
        <taxon>Bacteria</taxon>
        <taxon>Pseudomonadati</taxon>
        <taxon>Pseudomonadota</taxon>
        <taxon>Betaproteobacteria</taxon>
        <taxon>Burkholderiales</taxon>
        <taxon>Comamonadaceae</taxon>
        <taxon>Rhodoferax</taxon>
    </lineage>
</organism>
<gene>
    <name evidence="1" type="ORF">RAE19_18940</name>
</gene>
<name>A0ABU3KSD3_9BURK</name>
<evidence type="ECO:0000313" key="2">
    <source>
        <dbReference type="Proteomes" id="UP001321700"/>
    </source>
</evidence>
<proteinExistence type="predicted"/>
<dbReference type="EMBL" id="JAVBIK010000003">
    <property type="protein sequence ID" value="MDT7520720.1"/>
    <property type="molecule type" value="Genomic_DNA"/>
</dbReference>
<dbReference type="RefSeq" id="WP_313876385.1">
    <property type="nucleotide sequence ID" value="NZ_JAVBIK010000003.1"/>
</dbReference>
<comment type="caution">
    <text evidence="1">The sequence shown here is derived from an EMBL/GenBank/DDBJ whole genome shotgun (WGS) entry which is preliminary data.</text>
</comment>